<sequence>MSDILKEVDEKIMPNLQENKIDKVVKGLKITSSLCPYAGGLFSEIITNIIPNQRIDRMVEFLKILDTKLSKYGESMANLEKKLEKPESIELFEEAMWQSSRAISKERKEYIASILAKGLSNDQLEEIQNSVLLNILSQLNDNEIIILSSYIYKNMVNNEFKSKYENVLHVPLAYIGADKDLLAKNTVCSIYREKLFNLSLLRKRFKKPKKDTLPEFDEKTGMMKSSSYEITYLGSLFLDYIGLESDHSEN</sequence>
<reference evidence="2 4" key="2">
    <citation type="submission" date="2019-08" db="EMBL/GenBank/DDBJ databases">
        <title>Complete genome sequences of Francisella adeliensis (FSC1325 and FSC1326).</title>
        <authorList>
            <person name="Ohrman C."/>
            <person name="Uneklint I."/>
            <person name="Vallesi A."/>
            <person name="Karlsson L."/>
            <person name="Sjodin A."/>
        </authorList>
    </citation>
    <scope>NUCLEOTIDE SEQUENCE [LARGE SCALE GENOMIC DNA]</scope>
    <source>
        <strain evidence="2 4">FSC1325</strain>
    </source>
</reference>
<evidence type="ECO:0000313" key="4">
    <source>
        <dbReference type="Proteomes" id="UP000681131"/>
    </source>
</evidence>
<dbReference type="Proteomes" id="UP000251120">
    <property type="component" value="Chromosome"/>
</dbReference>
<name>A0A2Z4Y224_9GAMM</name>
<dbReference type="AlphaFoldDB" id="A0A2Z4Y224"/>
<evidence type="ECO:0000313" key="2">
    <source>
        <dbReference type="EMBL" id="QIW12976.1"/>
    </source>
</evidence>
<gene>
    <name evidence="1" type="ORF">CDH04_06950</name>
    <name evidence="2" type="ORF">FZC43_06950</name>
</gene>
<keyword evidence="4" id="KW-1185">Reference proteome</keyword>
<evidence type="ECO:0000313" key="3">
    <source>
        <dbReference type="Proteomes" id="UP000251120"/>
    </source>
</evidence>
<protein>
    <recommendedName>
        <fullName evidence="5">DUF4393 domain-containing protein</fullName>
    </recommendedName>
</protein>
<evidence type="ECO:0008006" key="5">
    <source>
        <dbReference type="Google" id="ProtNLM"/>
    </source>
</evidence>
<organism evidence="1 3">
    <name type="scientific">Francisella adeliensis</name>
    <dbReference type="NCBI Taxonomy" id="2007306"/>
    <lineage>
        <taxon>Bacteria</taxon>
        <taxon>Pseudomonadati</taxon>
        <taxon>Pseudomonadota</taxon>
        <taxon>Gammaproteobacteria</taxon>
        <taxon>Thiotrichales</taxon>
        <taxon>Francisellaceae</taxon>
        <taxon>Francisella</taxon>
    </lineage>
</organism>
<dbReference type="EMBL" id="CP021781">
    <property type="protein sequence ID" value="AXA34753.1"/>
    <property type="molecule type" value="Genomic_DNA"/>
</dbReference>
<dbReference type="EMBL" id="CP043424">
    <property type="protein sequence ID" value="QIW12976.1"/>
    <property type="molecule type" value="Genomic_DNA"/>
</dbReference>
<dbReference type="OrthoDB" id="1493009at2"/>
<dbReference type="Proteomes" id="UP000681131">
    <property type="component" value="Chromosome"/>
</dbReference>
<accession>A0A2Z4Y224</accession>
<proteinExistence type="predicted"/>
<reference evidence="1 3" key="1">
    <citation type="submission" date="2017-06" db="EMBL/GenBank/DDBJ databases">
        <title>Complete genome of Francisella adeliensis.</title>
        <authorList>
            <person name="Vallesi A."/>
            <person name="Sjodin A."/>
        </authorList>
    </citation>
    <scope>NUCLEOTIDE SEQUENCE [LARGE SCALE GENOMIC DNA]</scope>
    <source>
        <strain evidence="1 3">FDC440</strain>
    </source>
</reference>
<evidence type="ECO:0000313" key="1">
    <source>
        <dbReference type="EMBL" id="AXA34753.1"/>
    </source>
</evidence>
<dbReference type="KEGG" id="fad:CDH04_06950"/>